<evidence type="ECO:0000256" key="6">
    <source>
        <dbReference type="ARBA" id="ARBA00023004"/>
    </source>
</evidence>
<accession>A0A1I4U2H2</accession>
<evidence type="ECO:0000313" key="11">
    <source>
        <dbReference type="EMBL" id="SFM82913.1"/>
    </source>
</evidence>
<evidence type="ECO:0000256" key="1">
    <source>
        <dbReference type="ARBA" id="ARBA00001933"/>
    </source>
</evidence>
<name>A0A1I4U2H2_9BURK</name>
<reference evidence="11 12" key="1">
    <citation type="submission" date="2016-10" db="EMBL/GenBank/DDBJ databases">
        <authorList>
            <person name="de Groot N.N."/>
        </authorList>
    </citation>
    <scope>NUCLEOTIDE SEQUENCE [LARGE SCALE GENOMIC DNA]</scope>
    <source>
        <strain evidence="11 12">ATCC 43154</strain>
    </source>
</reference>
<dbReference type="PROSITE" id="PS50206">
    <property type="entry name" value="RHODANESE_3"/>
    <property type="match status" value="1"/>
</dbReference>
<evidence type="ECO:0000256" key="9">
    <source>
        <dbReference type="RuleBase" id="RU004504"/>
    </source>
</evidence>
<dbReference type="AlphaFoldDB" id="A0A1I4U2H2"/>
<keyword evidence="7" id="KW-0411">Iron-sulfur</keyword>
<comment type="cofactor">
    <cofactor evidence="1 9">
        <name>pyridoxal 5'-phosphate</name>
        <dbReference type="ChEBI" id="CHEBI:597326"/>
    </cofactor>
</comment>
<evidence type="ECO:0000256" key="7">
    <source>
        <dbReference type="ARBA" id="ARBA00023014"/>
    </source>
</evidence>
<evidence type="ECO:0000256" key="2">
    <source>
        <dbReference type="ARBA" id="ARBA00006490"/>
    </source>
</evidence>
<dbReference type="EMBL" id="FOTW01000036">
    <property type="protein sequence ID" value="SFM82913.1"/>
    <property type="molecule type" value="Genomic_DNA"/>
</dbReference>
<comment type="similarity">
    <text evidence="2">Belongs to the class-V pyridoxal-phosphate-dependent aminotransferase family. NifS/IscS subfamily.</text>
</comment>
<feature type="domain" description="Rhodanese" evidence="10">
    <location>
        <begin position="619"/>
        <end position="706"/>
    </location>
</feature>
<dbReference type="GO" id="GO:0031071">
    <property type="term" value="F:cysteine desulfurase activity"/>
    <property type="evidence" value="ECO:0007669"/>
    <property type="project" value="UniProtKB-EC"/>
</dbReference>
<dbReference type="PANTHER" id="PTHR11601:SF34">
    <property type="entry name" value="CYSTEINE DESULFURASE"/>
    <property type="match status" value="1"/>
</dbReference>
<keyword evidence="5" id="KW-0663">Pyridoxal phosphate</keyword>
<organism evidence="11 12">
    <name type="scientific">Rugamonas rubra</name>
    <dbReference type="NCBI Taxonomy" id="758825"/>
    <lineage>
        <taxon>Bacteria</taxon>
        <taxon>Pseudomonadati</taxon>
        <taxon>Pseudomonadota</taxon>
        <taxon>Betaproteobacteria</taxon>
        <taxon>Burkholderiales</taxon>
        <taxon>Oxalobacteraceae</taxon>
        <taxon>Telluria group</taxon>
        <taxon>Rugamonas</taxon>
    </lineage>
</organism>
<dbReference type="Pfam" id="PF00581">
    <property type="entry name" value="Rhodanese"/>
    <property type="match status" value="1"/>
</dbReference>
<evidence type="ECO:0000256" key="3">
    <source>
        <dbReference type="ARBA" id="ARBA00012239"/>
    </source>
</evidence>
<dbReference type="SUPFAM" id="SSF52821">
    <property type="entry name" value="Rhodanese/Cell cycle control phosphatase"/>
    <property type="match status" value="1"/>
</dbReference>
<dbReference type="InterPro" id="IPR000192">
    <property type="entry name" value="Aminotrans_V_dom"/>
</dbReference>
<dbReference type="STRING" id="758825.SAMN02982985_05447"/>
<evidence type="ECO:0000256" key="5">
    <source>
        <dbReference type="ARBA" id="ARBA00022898"/>
    </source>
</evidence>
<dbReference type="Proteomes" id="UP000199470">
    <property type="component" value="Unassembled WGS sequence"/>
</dbReference>
<dbReference type="SUPFAM" id="SSF53383">
    <property type="entry name" value="PLP-dependent transferases"/>
    <property type="match status" value="1"/>
</dbReference>
<dbReference type="InterPro" id="IPR020578">
    <property type="entry name" value="Aminotrans_V_PyrdxlP_BS"/>
</dbReference>
<dbReference type="InterPro" id="IPR001763">
    <property type="entry name" value="Rhodanese-like_dom"/>
</dbReference>
<dbReference type="EC" id="2.8.1.7" evidence="3"/>
<dbReference type="Pfam" id="PF00266">
    <property type="entry name" value="Aminotran_5"/>
    <property type="match status" value="1"/>
</dbReference>
<evidence type="ECO:0000256" key="8">
    <source>
        <dbReference type="ARBA" id="ARBA00050776"/>
    </source>
</evidence>
<dbReference type="InterPro" id="IPR015421">
    <property type="entry name" value="PyrdxlP-dep_Trfase_major"/>
</dbReference>
<dbReference type="InterPro" id="IPR036873">
    <property type="entry name" value="Rhodanese-like_dom_sf"/>
</dbReference>
<comment type="catalytic activity">
    <reaction evidence="8">
        <text>(sulfur carrier)-H + L-cysteine = (sulfur carrier)-SH + L-alanine</text>
        <dbReference type="Rhea" id="RHEA:43892"/>
        <dbReference type="Rhea" id="RHEA-COMP:14737"/>
        <dbReference type="Rhea" id="RHEA-COMP:14739"/>
        <dbReference type="ChEBI" id="CHEBI:29917"/>
        <dbReference type="ChEBI" id="CHEBI:35235"/>
        <dbReference type="ChEBI" id="CHEBI:57972"/>
        <dbReference type="ChEBI" id="CHEBI:64428"/>
        <dbReference type="EC" id="2.8.1.7"/>
    </reaction>
</comment>
<gene>
    <name evidence="11" type="ORF">SAMN02982985_05447</name>
</gene>
<dbReference type="GO" id="GO:0046872">
    <property type="term" value="F:metal ion binding"/>
    <property type="evidence" value="ECO:0007669"/>
    <property type="project" value="UniProtKB-KW"/>
</dbReference>
<sequence>MIKTEIYLDGNATSAVLPAAIAAAVDAMGERFGNPSSSHAAGLKAKALLEGVRQRGARLLGVGDGKLLFTSGATEGIQTAVLSALCALRARRAAGEAIGALLVYGATEHKAVPEALAHWNRLLGLDLELRALAVDQDGRHDLAALRALAGRAALVCTMAANNETGVISDLAGIEAVLRDSASAAYWLVDCVQALGKLTLELAGSRIDYAPFSGHKLYAPKGIGMLYVRAGAPFTALMMGGGQEGGMRSGTENMVGIAALGAVLEALEGGATFRSHAELAGVRARLADSLRAALPGVVFNNPFAKALPTTLNFSVPGLASGELMDVFDAAGLRVSAGSACSAKKAAPSYVLDAMGLPAWRSSGAIRLSFGALIDDASVAEACARIVRCGEALRASCLLPSAQAPLPHDGVVQLGVEGECSWLVLDAASRSCVVIDALAEHGERIEQFVRCQQYRVRAVLASAAGAAKPANPARPDGRAVLAAALADHMDGGAVDAFGWPAGAAALTLADGSAAEGLALGARTLACARHADGGRSYLLGGDATATATALPADAVRFAFCGHAAQPGLAALLAADTLLCPSRDAHNQFCSSPRALRATPLAAPADTTALQIDAAALAQFLRRHPEALLVDVREPYEYAAAAPTCPNGRAALSVPLSRLAAQLDEWLRGEPRPLVFFCRSGNRSVKAAQCLRRLGYAQAWNLSGGLALVPLAWAA</sequence>
<protein>
    <recommendedName>
        <fullName evidence="3">cysteine desulfurase</fullName>
        <ecNumber evidence="3">2.8.1.7</ecNumber>
    </recommendedName>
</protein>
<dbReference type="Gene3D" id="1.10.260.50">
    <property type="match status" value="1"/>
</dbReference>
<keyword evidence="4" id="KW-0479">Metal-binding</keyword>
<dbReference type="PANTHER" id="PTHR11601">
    <property type="entry name" value="CYSTEINE DESULFURYLASE FAMILY MEMBER"/>
    <property type="match status" value="1"/>
</dbReference>
<keyword evidence="12" id="KW-1185">Reference proteome</keyword>
<evidence type="ECO:0000259" key="10">
    <source>
        <dbReference type="PROSITE" id="PS50206"/>
    </source>
</evidence>
<evidence type="ECO:0000313" key="12">
    <source>
        <dbReference type="Proteomes" id="UP000199470"/>
    </source>
</evidence>
<proteinExistence type="inferred from homology"/>
<dbReference type="SMART" id="SM00450">
    <property type="entry name" value="RHOD"/>
    <property type="match status" value="1"/>
</dbReference>
<keyword evidence="6" id="KW-0408">Iron</keyword>
<dbReference type="CDD" id="cd00158">
    <property type="entry name" value="RHOD"/>
    <property type="match status" value="1"/>
</dbReference>
<evidence type="ECO:0000256" key="4">
    <source>
        <dbReference type="ARBA" id="ARBA00022723"/>
    </source>
</evidence>
<dbReference type="Gene3D" id="3.90.1150.10">
    <property type="entry name" value="Aspartate Aminotransferase, domain 1"/>
    <property type="match status" value="1"/>
</dbReference>
<dbReference type="Gene3D" id="3.40.640.10">
    <property type="entry name" value="Type I PLP-dependent aspartate aminotransferase-like (Major domain)"/>
    <property type="match status" value="1"/>
</dbReference>
<dbReference type="PROSITE" id="PS00595">
    <property type="entry name" value="AA_TRANSFER_CLASS_5"/>
    <property type="match status" value="1"/>
</dbReference>
<dbReference type="InterPro" id="IPR015422">
    <property type="entry name" value="PyrdxlP-dep_Trfase_small"/>
</dbReference>
<dbReference type="InterPro" id="IPR015424">
    <property type="entry name" value="PyrdxlP-dep_Trfase"/>
</dbReference>
<dbReference type="GO" id="GO:0051536">
    <property type="term" value="F:iron-sulfur cluster binding"/>
    <property type="evidence" value="ECO:0007669"/>
    <property type="project" value="UniProtKB-KW"/>
</dbReference>
<dbReference type="RefSeq" id="WP_217429974.1">
    <property type="nucleotide sequence ID" value="NZ_FOTW01000036.1"/>
</dbReference>
<dbReference type="Gene3D" id="3.40.250.10">
    <property type="entry name" value="Rhodanese-like domain"/>
    <property type="match status" value="1"/>
</dbReference>